<gene>
    <name evidence="2" type="ORF">OOU_Y34scaffold00679g20</name>
</gene>
<dbReference type="Proteomes" id="UP000011086">
    <property type="component" value="Unassembled WGS sequence"/>
</dbReference>
<proteinExistence type="predicted"/>
<evidence type="ECO:0000256" key="1">
    <source>
        <dbReference type="SAM" id="MobiDB-lite"/>
    </source>
</evidence>
<dbReference type="EMBL" id="JH793421">
    <property type="protein sequence ID" value="ELQ35937.1"/>
    <property type="molecule type" value="Genomic_DNA"/>
</dbReference>
<protein>
    <submittedName>
        <fullName evidence="2">Uncharacterized protein</fullName>
    </submittedName>
</protein>
<dbReference type="AlphaFoldDB" id="A0AA97NTH7"/>
<name>A0AA97NTH7_PYRO3</name>
<evidence type="ECO:0000313" key="2">
    <source>
        <dbReference type="EMBL" id="ELQ35937.1"/>
    </source>
</evidence>
<reference evidence="2" key="1">
    <citation type="journal article" date="2012" name="PLoS Genet.">
        <title>Comparative analysis of the genomes of two field isolates of the rice blast fungus Magnaporthe oryzae.</title>
        <authorList>
            <person name="Xue M."/>
            <person name="Yang J."/>
            <person name="Li Z."/>
            <person name="Hu S."/>
            <person name="Yao N."/>
            <person name="Dean R.A."/>
            <person name="Zhao W."/>
            <person name="Shen M."/>
            <person name="Zhang H."/>
            <person name="Li C."/>
            <person name="Liu L."/>
            <person name="Cao L."/>
            <person name="Xu X."/>
            <person name="Xing Y."/>
            <person name="Hsiang T."/>
            <person name="Zhang Z."/>
            <person name="Xu J.R."/>
            <person name="Peng Y.L."/>
        </authorList>
    </citation>
    <scope>NUCLEOTIDE SEQUENCE</scope>
    <source>
        <strain evidence="2">Y34</strain>
    </source>
</reference>
<organism evidence="2">
    <name type="scientific">Pyricularia oryzae (strain Y34)</name>
    <name type="common">Rice blast fungus</name>
    <name type="synonym">Magnaporthe oryzae</name>
    <dbReference type="NCBI Taxonomy" id="1143189"/>
    <lineage>
        <taxon>Eukaryota</taxon>
        <taxon>Fungi</taxon>
        <taxon>Dikarya</taxon>
        <taxon>Ascomycota</taxon>
        <taxon>Pezizomycotina</taxon>
        <taxon>Sordariomycetes</taxon>
        <taxon>Sordariomycetidae</taxon>
        <taxon>Magnaporthales</taxon>
        <taxon>Pyriculariaceae</taxon>
        <taxon>Pyricularia</taxon>
    </lineage>
</organism>
<feature type="region of interest" description="Disordered" evidence="1">
    <location>
        <begin position="60"/>
        <end position="88"/>
    </location>
</feature>
<feature type="region of interest" description="Disordered" evidence="1">
    <location>
        <begin position="122"/>
        <end position="146"/>
    </location>
</feature>
<sequence>MLGPYFAFACCRGDQRPWDNWVPESSYRQRQRKEGGTRKKVPGAPSLPIYREYKSIDPRYCNHQRSKEQKSARSSLHPGYNDPSGATFLDDDLGRYYEQFLRGRLVWVYVVGIEHHELVEKHQDDISSSKRLNVGGDQPQNEHGGD</sequence>
<accession>A0AA97NTH7</accession>